<keyword evidence="9" id="KW-0320">Glycogen biosynthesis</keyword>
<dbReference type="GO" id="GO:0009011">
    <property type="term" value="F:alpha-1,4-glucan glucosyltransferase (ADP-glucose donor) activity"/>
    <property type="evidence" value="ECO:0007669"/>
    <property type="project" value="UniProtKB-EC"/>
</dbReference>
<gene>
    <name evidence="12" type="ORF">C9F10_17625</name>
</gene>
<dbReference type="NCBIfam" id="NF001899">
    <property type="entry name" value="PRK00654.1-2"/>
    <property type="match status" value="1"/>
</dbReference>
<evidence type="ECO:0000256" key="3">
    <source>
        <dbReference type="ARBA" id="ARBA00004964"/>
    </source>
</evidence>
<dbReference type="GO" id="GO:0004373">
    <property type="term" value="F:alpha-1,4-glucan glucosyltransferase (UDP-glucose donor) activity"/>
    <property type="evidence" value="ECO:0007669"/>
    <property type="project" value="InterPro"/>
</dbReference>
<sequence length="341" mass="37572">MQVLHVCSEMFPLLKTGGLADVIGALPAAQIADGVDVRVLLPGFPDIRRGIPDAHVVSRRDTFAGKISLLFGHYNGVGIYLIDAPHLYERPGSPYHDTNLYAYTDNVLRFALLGWVGCEMACGLDPFWRPDVVHAHDWHAGLAPAYLAARGRPAKSVFTVHNLAYQGMFYAKHMDDIELPWSFFNMHGLEFNGQLSFLKAGLYYADHITAVSPTYAREITEPQFAYGMEGLLRQRHLEGRLSGILNGVDEKIWNPESDLLRASRYTRDTLEEKAENKRQLQIAMGLKVNDKVPLIAEVSRLTNQIGLDLVLEALPGLREQGGQWARLGAGGPGGRGGGVAA</sequence>
<evidence type="ECO:0000259" key="11">
    <source>
        <dbReference type="Pfam" id="PF08323"/>
    </source>
</evidence>
<evidence type="ECO:0000256" key="6">
    <source>
        <dbReference type="ARBA" id="ARBA00019935"/>
    </source>
</evidence>
<dbReference type="CDD" id="cd03791">
    <property type="entry name" value="GT5_Glycogen_synthase_DULL1-like"/>
    <property type="match status" value="1"/>
</dbReference>
<keyword evidence="7" id="KW-0328">Glycosyltransferase</keyword>
<proteinExistence type="inferred from homology"/>
<dbReference type="Proteomes" id="UP000297989">
    <property type="component" value="Unassembled WGS sequence"/>
</dbReference>
<dbReference type="Gene3D" id="3.40.50.2000">
    <property type="entry name" value="Glycogen Phosphorylase B"/>
    <property type="match status" value="1"/>
</dbReference>
<evidence type="ECO:0000313" key="12">
    <source>
        <dbReference type="EMBL" id="TGD32479.1"/>
    </source>
</evidence>
<dbReference type="InterPro" id="IPR013534">
    <property type="entry name" value="Starch_synth_cat_dom"/>
</dbReference>
<dbReference type="AlphaFoldDB" id="A0A659S4K5"/>
<evidence type="ECO:0000256" key="8">
    <source>
        <dbReference type="ARBA" id="ARBA00022679"/>
    </source>
</evidence>
<protein>
    <recommendedName>
        <fullName evidence="6">Glycogen synthase</fullName>
        <ecNumber evidence="5">2.4.1.21</ecNumber>
    </recommendedName>
    <alternativeName>
        <fullName evidence="10">Starch [bacterial glycogen] synthase</fullName>
    </alternativeName>
</protein>
<keyword evidence="8" id="KW-0808">Transferase</keyword>
<reference evidence="12 13" key="1">
    <citation type="submission" date="2018-03" db="EMBL/GenBank/DDBJ databases">
        <title>Non-Typhoidal Salmonella genome sequencing and assembly.</title>
        <authorList>
            <person name="Matchawe C."/>
        </authorList>
    </citation>
    <scope>NUCLEOTIDE SEQUENCE [LARGE SCALE GENOMIC DNA]</scope>
    <source>
        <strain evidence="12 13">8EV</strain>
    </source>
</reference>
<dbReference type="NCBIfam" id="TIGR02095">
    <property type="entry name" value="glgA"/>
    <property type="match status" value="1"/>
</dbReference>
<dbReference type="FunFam" id="3.40.50.2000:FF:000011">
    <property type="entry name" value="Glycogen synthase"/>
    <property type="match status" value="1"/>
</dbReference>
<evidence type="ECO:0000256" key="9">
    <source>
        <dbReference type="ARBA" id="ARBA00023056"/>
    </source>
</evidence>
<organism evidence="12 13">
    <name type="scientific">Salmonella enterica subsp. enterica serovar Poona</name>
    <dbReference type="NCBI Taxonomy" id="436295"/>
    <lineage>
        <taxon>Bacteria</taxon>
        <taxon>Pseudomonadati</taxon>
        <taxon>Pseudomonadota</taxon>
        <taxon>Gammaproteobacteria</taxon>
        <taxon>Enterobacterales</taxon>
        <taxon>Enterobacteriaceae</taxon>
        <taxon>Salmonella</taxon>
    </lineage>
</organism>
<name>A0A659S4K5_SALET</name>
<evidence type="ECO:0000256" key="1">
    <source>
        <dbReference type="ARBA" id="ARBA00001478"/>
    </source>
</evidence>
<dbReference type="EC" id="2.4.1.21" evidence="5"/>
<comment type="similarity">
    <text evidence="4">Belongs to the glycosyltransferase 1 family. Bacterial/plant glycogen synthase subfamily.</text>
</comment>
<dbReference type="GO" id="GO:0005829">
    <property type="term" value="C:cytosol"/>
    <property type="evidence" value="ECO:0007669"/>
    <property type="project" value="TreeGrafter"/>
</dbReference>
<dbReference type="GO" id="GO:0005978">
    <property type="term" value="P:glycogen biosynthetic process"/>
    <property type="evidence" value="ECO:0007669"/>
    <property type="project" value="UniProtKB-KW"/>
</dbReference>
<comment type="caution">
    <text evidence="12">The sequence shown here is derived from an EMBL/GenBank/DDBJ whole genome shotgun (WGS) entry which is preliminary data.</text>
</comment>
<comment type="function">
    <text evidence="2">Synthesizes alpha-1,4-glucan chains using ADP-glucose.</text>
</comment>
<dbReference type="SUPFAM" id="SSF53756">
    <property type="entry name" value="UDP-Glycosyltransferase/glycogen phosphorylase"/>
    <property type="match status" value="1"/>
</dbReference>
<dbReference type="InterPro" id="IPR011835">
    <property type="entry name" value="GS/SS"/>
</dbReference>
<dbReference type="Pfam" id="PF08323">
    <property type="entry name" value="Glyco_transf_5"/>
    <property type="match status" value="1"/>
</dbReference>
<evidence type="ECO:0000256" key="5">
    <source>
        <dbReference type="ARBA" id="ARBA00012588"/>
    </source>
</evidence>
<dbReference type="PANTHER" id="PTHR45825">
    <property type="entry name" value="GRANULE-BOUND STARCH SYNTHASE 1, CHLOROPLASTIC/AMYLOPLASTIC"/>
    <property type="match status" value="1"/>
</dbReference>
<evidence type="ECO:0000256" key="10">
    <source>
        <dbReference type="ARBA" id="ARBA00031722"/>
    </source>
</evidence>
<evidence type="ECO:0000256" key="7">
    <source>
        <dbReference type="ARBA" id="ARBA00022676"/>
    </source>
</evidence>
<dbReference type="PANTHER" id="PTHR45825:SF11">
    <property type="entry name" value="ALPHA AMYLASE DOMAIN-CONTAINING PROTEIN"/>
    <property type="match status" value="1"/>
</dbReference>
<accession>A0A659S4K5</accession>
<feature type="non-terminal residue" evidence="12">
    <location>
        <position position="341"/>
    </location>
</feature>
<evidence type="ECO:0000256" key="4">
    <source>
        <dbReference type="ARBA" id="ARBA00010281"/>
    </source>
</evidence>
<dbReference type="EMBL" id="PYKK01001229">
    <property type="protein sequence ID" value="TGD32479.1"/>
    <property type="molecule type" value="Genomic_DNA"/>
</dbReference>
<evidence type="ECO:0000313" key="13">
    <source>
        <dbReference type="Proteomes" id="UP000297989"/>
    </source>
</evidence>
<evidence type="ECO:0000256" key="2">
    <source>
        <dbReference type="ARBA" id="ARBA00002764"/>
    </source>
</evidence>
<comment type="catalytic activity">
    <reaction evidence="1">
        <text>[(1-&gt;4)-alpha-D-glucosyl](n) + ADP-alpha-D-glucose = [(1-&gt;4)-alpha-D-glucosyl](n+1) + ADP + H(+)</text>
        <dbReference type="Rhea" id="RHEA:18189"/>
        <dbReference type="Rhea" id="RHEA-COMP:9584"/>
        <dbReference type="Rhea" id="RHEA-COMP:9587"/>
        <dbReference type="ChEBI" id="CHEBI:15378"/>
        <dbReference type="ChEBI" id="CHEBI:15444"/>
        <dbReference type="ChEBI" id="CHEBI:57498"/>
        <dbReference type="ChEBI" id="CHEBI:456216"/>
        <dbReference type="EC" id="2.4.1.21"/>
    </reaction>
</comment>
<comment type="pathway">
    <text evidence="3">Glycan biosynthesis; glycogen biosynthesis.</text>
</comment>
<feature type="domain" description="Starch synthase catalytic" evidence="11">
    <location>
        <begin position="2"/>
        <end position="234"/>
    </location>
</feature>